<feature type="transmembrane region" description="Helical" evidence="6">
    <location>
        <begin position="188"/>
        <end position="209"/>
    </location>
</feature>
<keyword evidence="3 6" id="KW-0812">Transmembrane</keyword>
<dbReference type="AlphaFoldDB" id="A0A328X2E3"/>
<feature type="transmembrane region" description="Helical" evidence="6">
    <location>
        <begin position="115"/>
        <end position="144"/>
    </location>
</feature>
<dbReference type="GO" id="GO:0005886">
    <property type="term" value="C:plasma membrane"/>
    <property type="evidence" value="ECO:0007669"/>
    <property type="project" value="UniProtKB-SubCell"/>
</dbReference>
<dbReference type="RefSeq" id="WP_112084913.1">
    <property type="nucleotide sequence ID" value="NZ_QLSV01000002.1"/>
</dbReference>
<gene>
    <name evidence="7" type="ORF">B0I10_102163</name>
</gene>
<keyword evidence="5 6" id="KW-0472">Membrane</keyword>
<evidence type="ECO:0000256" key="3">
    <source>
        <dbReference type="ARBA" id="ARBA00022692"/>
    </source>
</evidence>
<evidence type="ECO:0000313" key="8">
    <source>
        <dbReference type="Proteomes" id="UP000249518"/>
    </source>
</evidence>
<keyword evidence="4 6" id="KW-1133">Transmembrane helix</keyword>
<keyword evidence="8" id="KW-1185">Reference proteome</keyword>
<name>A0A328X2E3_9FLAO</name>
<proteinExistence type="predicted"/>
<dbReference type="InterPro" id="IPR001123">
    <property type="entry name" value="LeuE-type"/>
</dbReference>
<dbReference type="Proteomes" id="UP000249518">
    <property type="component" value="Unassembled WGS sequence"/>
</dbReference>
<comment type="caution">
    <text evidence="7">The sequence shown here is derived from an EMBL/GenBank/DDBJ whole genome shotgun (WGS) entry which is preliminary data.</text>
</comment>
<evidence type="ECO:0000256" key="1">
    <source>
        <dbReference type="ARBA" id="ARBA00004651"/>
    </source>
</evidence>
<keyword evidence="2" id="KW-1003">Cell membrane</keyword>
<sequence>MNLTLPIILGLSAAAIGTTPPGLLNMTAAKVSMRDGRNRALWFAFGASIIVFFQTLLAVLFSRFIDRRANISTVLQEIGLVIFTILTVYFLWIAKKPKTKKKKEEIKMRSKSSRFFLGMLLSSLNLFPIPYYVFVSITLGSYGYFNFDAFFIYAFSAASAIAAFLVFFGYISFFKGKEKKDSFLSRNINYVIGSITGLVALFALFKIVYQ</sequence>
<organism evidence="7 8">
    <name type="scientific">Flavobacterium lacus</name>
    <dbReference type="NCBI Taxonomy" id="1353778"/>
    <lineage>
        <taxon>Bacteria</taxon>
        <taxon>Pseudomonadati</taxon>
        <taxon>Bacteroidota</taxon>
        <taxon>Flavobacteriia</taxon>
        <taxon>Flavobacteriales</taxon>
        <taxon>Flavobacteriaceae</taxon>
        <taxon>Flavobacterium</taxon>
    </lineage>
</organism>
<dbReference type="GO" id="GO:0006865">
    <property type="term" value="P:amino acid transport"/>
    <property type="evidence" value="ECO:0007669"/>
    <property type="project" value="InterPro"/>
</dbReference>
<protein>
    <submittedName>
        <fullName evidence="7">Threonine/homoserine/homoserine lactone efflux protein</fullName>
    </submittedName>
</protein>
<comment type="subcellular location">
    <subcellularLocation>
        <location evidence="1">Cell membrane</location>
        <topology evidence="1">Multi-pass membrane protein</topology>
    </subcellularLocation>
</comment>
<evidence type="ECO:0000256" key="5">
    <source>
        <dbReference type="ARBA" id="ARBA00023136"/>
    </source>
</evidence>
<feature type="transmembrane region" description="Helical" evidence="6">
    <location>
        <begin position="150"/>
        <end position="176"/>
    </location>
</feature>
<dbReference type="OrthoDB" id="1451945at2"/>
<evidence type="ECO:0000313" key="7">
    <source>
        <dbReference type="EMBL" id="RAR50364.1"/>
    </source>
</evidence>
<feature type="transmembrane region" description="Helical" evidence="6">
    <location>
        <begin position="6"/>
        <end position="28"/>
    </location>
</feature>
<evidence type="ECO:0000256" key="6">
    <source>
        <dbReference type="SAM" id="Phobius"/>
    </source>
</evidence>
<reference evidence="7 8" key="1">
    <citation type="submission" date="2018-06" db="EMBL/GenBank/DDBJ databases">
        <title>Genomic Encyclopedia of Type Strains, Phase III (KMG-III): the genomes of soil and plant-associated and newly described type strains.</title>
        <authorList>
            <person name="Whitman W."/>
        </authorList>
    </citation>
    <scope>NUCLEOTIDE SEQUENCE [LARGE SCALE GENOMIC DNA]</scope>
    <source>
        <strain evidence="7 8">CGMCC 1.12504</strain>
    </source>
</reference>
<dbReference type="Pfam" id="PF01810">
    <property type="entry name" value="LysE"/>
    <property type="match status" value="1"/>
</dbReference>
<evidence type="ECO:0000256" key="2">
    <source>
        <dbReference type="ARBA" id="ARBA00022475"/>
    </source>
</evidence>
<dbReference type="EMBL" id="QLSV01000002">
    <property type="protein sequence ID" value="RAR50364.1"/>
    <property type="molecule type" value="Genomic_DNA"/>
</dbReference>
<evidence type="ECO:0000256" key="4">
    <source>
        <dbReference type="ARBA" id="ARBA00022989"/>
    </source>
</evidence>
<feature type="transmembrane region" description="Helical" evidence="6">
    <location>
        <begin position="74"/>
        <end position="94"/>
    </location>
</feature>
<feature type="transmembrane region" description="Helical" evidence="6">
    <location>
        <begin position="40"/>
        <end position="62"/>
    </location>
</feature>
<accession>A0A328X2E3</accession>